<keyword evidence="1" id="KW-1185">Reference proteome</keyword>
<gene>
    <name evidence="2" type="primary">LOC108632723</name>
</gene>
<organism evidence="1 2">
    <name type="scientific">Ceratina calcarata</name>
    <dbReference type="NCBI Taxonomy" id="156304"/>
    <lineage>
        <taxon>Eukaryota</taxon>
        <taxon>Metazoa</taxon>
        <taxon>Ecdysozoa</taxon>
        <taxon>Arthropoda</taxon>
        <taxon>Hexapoda</taxon>
        <taxon>Insecta</taxon>
        <taxon>Pterygota</taxon>
        <taxon>Neoptera</taxon>
        <taxon>Endopterygota</taxon>
        <taxon>Hymenoptera</taxon>
        <taxon>Apocrita</taxon>
        <taxon>Aculeata</taxon>
        <taxon>Apoidea</taxon>
        <taxon>Anthophila</taxon>
        <taxon>Apidae</taxon>
        <taxon>Ceratina</taxon>
        <taxon>Zadontomerus</taxon>
    </lineage>
</organism>
<dbReference type="GeneID" id="108632723"/>
<sequence length="167" mass="19546">MEHRLASPVRYTYYNISGVQNCGKAGRRTERHIVLMVKDAIMRKPKMRLHAILTAKGPKRRAQNPNTIPIRQMLPLRLKDKVVESGRNSMEGKCLFEMSLLFKCWEDNDFNDTMCGQYMKNLQQCYQNYMTTTAVRKEQQKIDIPTPNAKNLSTRQISYLLRKYPTV</sequence>
<dbReference type="AlphaFoldDB" id="A0AAJ7RVH8"/>
<dbReference type="PANTHER" id="PTHR31278">
    <property type="entry name" value="CHCHD1"/>
    <property type="match status" value="1"/>
</dbReference>
<proteinExistence type="predicted"/>
<dbReference type="GO" id="GO:0005654">
    <property type="term" value="C:nucleoplasm"/>
    <property type="evidence" value="ECO:0007669"/>
    <property type="project" value="TreeGrafter"/>
</dbReference>
<accession>A0AAJ7RVH8</accession>
<dbReference type="KEGG" id="ccal:108632723"/>
<dbReference type="RefSeq" id="XP_026666496.1">
    <property type="nucleotide sequence ID" value="XM_026810695.1"/>
</dbReference>
<dbReference type="InterPro" id="IPR009069">
    <property type="entry name" value="Cys_alpha_HP_mot_SF"/>
</dbReference>
<dbReference type="GO" id="GO:0005761">
    <property type="term" value="C:mitochondrial ribosome"/>
    <property type="evidence" value="ECO:0007669"/>
    <property type="project" value="InterPro"/>
</dbReference>
<reference evidence="2" key="1">
    <citation type="submission" date="2025-08" db="UniProtKB">
        <authorList>
            <consortium name="RefSeq"/>
        </authorList>
    </citation>
    <scope>IDENTIFICATION</scope>
    <source>
        <tissue evidence="2">Whole body</tissue>
    </source>
</reference>
<protein>
    <submittedName>
        <fullName evidence="2">Uncharacterized protein LOC108632723</fullName>
    </submittedName>
</protein>
<evidence type="ECO:0000313" key="2">
    <source>
        <dbReference type="RefSeq" id="XP_026666496.1"/>
    </source>
</evidence>
<dbReference type="Proteomes" id="UP000694925">
    <property type="component" value="Unplaced"/>
</dbReference>
<name>A0AAJ7RVH8_9HYME</name>
<dbReference type="InterPro" id="IPR033620">
    <property type="entry name" value="Ribosomal_mS37_met"/>
</dbReference>
<dbReference type="GO" id="GO:0032543">
    <property type="term" value="P:mitochondrial translation"/>
    <property type="evidence" value="ECO:0007669"/>
    <property type="project" value="InterPro"/>
</dbReference>
<dbReference type="GO" id="GO:0003723">
    <property type="term" value="F:RNA binding"/>
    <property type="evidence" value="ECO:0007669"/>
    <property type="project" value="TreeGrafter"/>
</dbReference>
<dbReference type="PANTHER" id="PTHR31278:SF2">
    <property type="entry name" value="SMALL RIBOSOMAL SUBUNIT PROTEIN MS37"/>
    <property type="match status" value="1"/>
</dbReference>
<dbReference type="SUPFAM" id="SSF47072">
    <property type="entry name" value="Cysteine alpha-hairpin motif"/>
    <property type="match status" value="1"/>
</dbReference>
<evidence type="ECO:0000313" key="1">
    <source>
        <dbReference type="Proteomes" id="UP000694925"/>
    </source>
</evidence>